<dbReference type="InterPro" id="IPR010559">
    <property type="entry name" value="Sig_transdc_His_kin_internal"/>
</dbReference>
<dbReference type="GO" id="GO:0000155">
    <property type="term" value="F:phosphorelay sensor kinase activity"/>
    <property type="evidence" value="ECO:0007669"/>
    <property type="project" value="InterPro"/>
</dbReference>
<name>A0AAW9SDZ9_9BACT</name>
<keyword evidence="1" id="KW-1133">Transmembrane helix</keyword>
<evidence type="ECO:0000256" key="1">
    <source>
        <dbReference type="SAM" id="Phobius"/>
    </source>
</evidence>
<dbReference type="AlphaFoldDB" id="A0AAW9SDZ9"/>
<dbReference type="EMBL" id="JBDKWZ010000020">
    <property type="protein sequence ID" value="MEN7551154.1"/>
    <property type="molecule type" value="Genomic_DNA"/>
</dbReference>
<dbReference type="Proteomes" id="UP001403385">
    <property type="component" value="Unassembled WGS sequence"/>
</dbReference>
<dbReference type="RefSeq" id="WP_346823935.1">
    <property type="nucleotide sequence ID" value="NZ_JBDKWZ010000020.1"/>
</dbReference>
<dbReference type="Pfam" id="PF06580">
    <property type="entry name" value="His_kinase"/>
    <property type="match status" value="1"/>
</dbReference>
<proteinExistence type="predicted"/>
<dbReference type="InterPro" id="IPR050640">
    <property type="entry name" value="Bact_2-comp_sensor_kinase"/>
</dbReference>
<comment type="caution">
    <text evidence="3">The sequence shown here is derived from an EMBL/GenBank/DDBJ whole genome shotgun (WGS) entry which is preliminary data.</text>
</comment>
<feature type="transmembrane region" description="Helical" evidence="1">
    <location>
        <begin position="85"/>
        <end position="106"/>
    </location>
</feature>
<evidence type="ECO:0000313" key="4">
    <source>
        <dbReference type="Proteomes" id="UP001403385"/>
    </source>
</evidence>
<feature type="transmembrane region" description="Helical" evidence="1">
    <location>
        <begin position="118"/>
        <end position="142"/>
    </location>
</feature>
<keyword evidence="3" id="KW-0808">Transferase</keyword>
<keyword evidence="3" id="KW-0418">Kinase</keyword>
<dbReference type="PANTHER" id="PTHR34220:SF7">
    <property type="entry name" value="SENSOR HISTIDINE KINASE YPDA"/>
    <property type="match status" value="1"/>
</dbReference>
<reference evidence="3 4" key="1">
    <citation type="submission" date="2024-04" db="EMBL/GenBank/DDBJ databases">
        <title>Novel genus in family Flammeovirgaceae.</title>
        <authorList>
            <person name="Nguyen T.H."/>
            <person name="Vuong T.Q."/>
            <person name="Le H."/>
            <person name="Kim S.-G."/>
        </authorList>
    </citation>
    <scope>NUCLEOTIDE SEQUENCE [LARGE SCALE GENOMIC DNA]</scope>
    <source>
        <strain evidence="3 4">JCM 23209</strain>
    </source>
</reference>
<gene>
    <name evidence="3" type="ORF">AAG747_24745</name>
</gene>
<feature type="transmembrane region" description="Helical" evidence="1">
    <location>
        <begin position="43"/>
        <end position="64"/>
    </location>
</feature>
<dbReference type="GO" id="GO:0016020">
    <property type="term" value="C:membrane"/>
    <property type="evidence" value="ECO:0007669"/>
    <property type="project" value="InterPro"/>
</dbReference>
<keyword evidence="1" id="KW-0812">Transmembrane</keyword>
<keyword evidence="4" id="KW-1185">Reference proteome</keyword>
<feature type="domain" description="Signal transduction histidine kinase internal region" evidence="2">
    <location>
        <begin position="163"/>
        <end position="240"/>
    </location>
</feature>
<dbReference type="PANTHER" id="PTHR34220">
    <property type="entry name" value="SENSOR HISTIDINE KINASE YPDA"/>
    <property type="match status" value="1"/>
</dbReference>
<organism evidence="3 4">
    <name type="scientific">Rapidithrix thailandica</name>
    <dbReference type="NCBI Taxonomy" id="413964"/>
    <lineage>
        <taxon>Bacteria</taxon>
        <taxon>Pseudomonadati</taxon>
        <taxon>Bacteroidota</taxon>
        <taxon>Cytophagia</taxon>
        <taxon>Cytophagales</taxon>
        <taxon>Flammeovirgaceae</taxon>
        <taxon>Rapidithrix</taxon>
    </lineage>
</organism>
<evidence type="ECO:0000313" key="3">
    <source>
        <dbReference type="EMBL" id="MEN7551154.1"/>
    </source>
</evidence>
<accession>A0AAW9SDZ9</accession>
<sequence>MQRYFIDNPTFRLLAPPVYGTLVYIQVLLAFDSAGELLENYFSQEQLLCILLTFLVFELNRLIIKILQQKSHVWKGRLRKQIISQLFFSLLSTALLVSSILSLYFSQLVGLSVFTVELLIFNLIFTITSVLYNLLYISVLYLGKENETKLREEQELKQKIEHELHRFKNEINPDFFYTSMESLISLLHKDLDLADEFIGKLAAVYRYVLSNRQTELVEINKELSIVNEFLNLLNHKYQNAISLKVQGKGQYWKQVKVIPGTLISLIECIVETTIVNTIQPLVIELYRDSDNYFVMETPLNDRLHLVVERKACINELQRAYSLYSNEPIVKMKAYDKLLIKIPEIKLIEEDNLTTK</sequence>
<feature type="transmembrane region" description="Helical" evidence="1">
    <location>
        <begin position="12"/>
        <end position="31"/>
    </location>
</feature>
<protein>
    <submittedName>
        <fullName evidence="3">Histidine kinase</fullName>
    </submittedName>
</protein>
<keyword evidence="1" id="KW-0472">Membrane</keyword>
<evidence type="ECO:0000259" key="2">
    <source>
        <dbReference type="Pfam" id="PF06580"/>
    </source>
</evidence>